<dbReference type="Pfam" id="PF22673">
    <property type="entry name" value="MCP-like_PDC_1"/>
    <property type="match status" value="1"/>
</dbReference>
<dbReference type="InterPro" id="IPR051310">
    <property type="entry name" value="MCP_chemotaxis"/>
</dbReference>
<dbReference type="SMART" id="SM00304">
    <property type="entry name" value="HAMP"/>
    <property type="match status" value="1"/>
</dbReference>
<comment type="similarity">
    <text evidence="4">Belongs to the methyl-accepting chemotaxis (MCP) protein family.</text>
</comment>
<keyword evidence="2" id="KW-0145">Chemotaxis</keyword>
<dbReference type="FunFam" id="1.10.287.950:FF:000001">
    <property type="entry name" value="Methyl-accepting chemotaxis sensory transducer"/>
    <property type="match status" value="1"/>
</dbReference>
<accession>A0A1M5VTB6</accession>
<proteinExistence type="inferred from homology"/>
<name>A0A1M5VTB6_9VIBR</name>
<dbReference type="EMBL" id="FQXZ01000006">
    <property type="protein sequence ID" value="SHH78496.1"/>
    <property type="molecule type" value="Genomic_DNA"/>
</dbReference>
<dbReference type="PANTHER" id="PTHR43531">
    <property type="entry name" value="PROTEIN ICFG"/>
    <property type="match status" value="1"/>
</dbReference>
<evidence type="ECO:0000256" key="5">
    <source>
        <dbReference type="PROSITE-ProRule" id="PRU00284"/>
    </source>
</evidence>
<dbReference type="SUPFAM" id="SSF58104">
    <property type="entry name" value="Methyl-accepting chemotaxis protein (MCP) signaling domain"/>
    <property type="match status" value="1"/>
</dbReference>
<reference evidence="9 10" key="1">
    <citation type="submission" date="2016-11" db="EMBL/GenBank/DDBJ databases">
        <authorList>
            <person name="Jaros S."/>
            <person name="Januszkiewicz K."/>
            <person name="Wedrychowicz H."/>
        </authorList>
    </citation>
    <scope>NUCLEOTIDE SEQUENCE [LARGE SCALE GENOMIC DNA]</scope>
    <source>
        <strain evidence="9 10">CECT 7868</strain>
    </source>
</reference>
<dbReference type="PROSITE" id="PS50885">
    <property type="entry name" value="HAMP"/>
    <property type="match status" value="1"/>
</dbReference>
<dbReference type="GO" id="GO:0005886">
    <property type="term" value="C:plasma membrane"/>
    <property type="evidence" value="ECO:0007669"/>
    <property type="project" value="TreeGrafter"/>
</dbReference>
<keyword evidence="3 5" id="KW-0807">Transducer</keyword>
<dbReference type="Gene3D" id="1.10.8.500">
    <property type="entry name" value="HAMP domain in histidine kinase"/>
    <property type="match status" value="1"/>
</dbReference>
<dbReference type="PANTHER" id="PTHR43531:SF11">
    <property type="entry name" value="METHYL-ACCEPTING CHEMOTAXIS PROTEIN 3"/>
    <property type="match status" value="1"/>
</dbReference>
<dbReference type="GO" id="GO:0006935">
    <property type="term" value="P:chemotaxis"/>
    <property type="evidence" value="ECO:0007669"/>
    <property type="project" value="UniProtKB-KW"/>
</dbReference>
<dbReference type="CDD" id="cd12913">
    <property type="entry name" value="PDC1_MCP_like"/>
    <property type="match status" value="1"/>
</dbReference>
<keyword evidence="6" id="KW-0812">Transmembrane</keyword>
<dbReference type="Gene3D" id="1.10.287.950">
    <property type="entry name" value="Methyl-accepting chemotaxis protein"/>
    <property type="match status" value="1"/>
</dbReference>
<dbReference type="GO" id="GO:0004888">
    <property type="term" value="F:transmembrane signaling receptor activity"/>
    <property type="evidence" value="ECO:0007669"/>
    <property type="project" value="TreeGrafter"/>
</dbReference>
<gene>
    <name evidence="9" type="primary">tap_1</name>
    <name evidence="9" type="ORF">VA7868_00498</name>
</gene>
<evidence type="ECO:0000256" key="3">
    <source>
        <dbReference type="ARBA" id="ARBA00023224"/>
    </source>
</evidence>
<evidence type="ECO:0000313" key="10">
    <source>
        <dbReference type="Proteomes" id="UP000184608"/>
    </source>
</evidence>
<organism evidence="9 10">
    <name type="scientific">Vibrio aerogenes CECT 7868</name>
    <dbReference type="NCBI Taxonomy" id="1216006"/>
    <lineage>
        <taxon>Bacteria</taxon>
        <taxon>Pseudomonadati</taxon>
        <taxon>Pseudomonadota</taxon>
        <taxon>Gammaproteobacteria</taxon>
        <taxon>Vibrionales</taxon>
        <taxon>Vibrionaceae</taxon>
        <taxon>Vibrio</taxon>
    </lineage>
</organism>
<evidence type="ECO:0000256" key="1">
    <source>
        <dbReference type="ARBA" id="ARBA00004370"/>
    </source>
</evidence>
<comment type="subcellular location">
    <subcellularLocation>
        <location evidence="1">Membrane</location>
    </subcellularLocation>
</comment>
<dbReference type="InterPro" id="IPR004089">
    <property type="entry name" value="MCPsignal_dom"/>
</dbReference>
<dbReference type="GO" id="GO:0007165">
    <property type="term" value="P:signal transduction"/>
    <property type="evidence" value="ECO:0007669"/>
    <property type="project" value="UniProtKB-KW"/>
</dbReference>
<keyword evidence="6" id="KW-1133">Transmembrane helix</keyword>
<dbReference type="Pfam" id="PF00672">
    <property type="entry name" value="HAMP"/>
    <property type="match status" value="1"/>
</dbReference>
<evidence type="ECO:0000259" key="7">
    <source>
        <dbReference type="PROSITE" id="PS50111"/>
    </source>
</evidence>
<feature type="domain" description="Methyl-accepting transducer" evidence="7">
    <location>
        <begin position="476"/>
        <end position="705"/>
    </location>
</feature>
<evidence type="ECO:0000259" key="8">
    <source>
        <dbReference type="PROSITE" id="PS50885"/>
    </source>
</evidence>
<dbReference type="SMART" id="SM00283">
    <property type="entry name" value="MA"/>
    <property type="match status" value="1"/>
</dbReference>
<dbReference type="Proteomes" id="UP000184608">
    <property type="component" value="Unassembled WGS sequence"/>
</dbReference>
<dbReference type="RefSeq" id="WP_073602287.1">
    <property type="nucleotide sequence ID" value="NZ_FQXZ01000006.1"/>
</dbReference>
<dbReference type="STRING" id="1216006.VA7868_00498"/>
<sequence length="721" mass="77944">MKLKSIKTKIALAAGICLFTTAGVLVGFSIYSASSNQKLVTNQVSKLVKKTTLKKLETTASGYAQSISRRIEDGLTSARAIANSVSAIKAEDDNNHIQTLNRSTLNNMLKAVLNNNPDLNGTYSCWEPDAFDHLDADNRNHQDGNNPQTGRFTPYWTRDISGSINVQPLVEYDSAQTHPNGVHKGAWYQVPQKTMHETVTAPLPYVVQGKDIWLATFSVPVIVNGKFSGVVGADYNLDFVQKLSEEVSQELYQGQSRVSIITQGGLVIADSKQPEFIGQSIDHIYGNLSDKVLNLIKKKENYTKDDEQTQKVKVLVPITIGNTDIHWGITIEVDKQLVLANVEALSKTLEANSRSDINWQLLIGLLITITAIGILVMMATKLAQPILSAVNMAKTIARGRFDDRLNYHAEDEVGQLADALDAMAASLQKQVNIAEKISRGDLNLDVILASDQDQLGCALQQMVTDLNSLVSQIKQRSEIIEDNAASVADLSHDLASGATQSASSITEISATITQIAAQIKQSSENAGKANTLSRQTHESAEQGYSLMSELQEAMQEIESSGHDINNIISTIEGIAEQTNLLALNAAIEAARAGEQGRGFAVVADEVRQLAAQSAKAVQQTAALVEDSAQKTQRGMTLSQQTTASLATIVENVSEVSALMKEIAQASAEQALGAEQVSEGINQIDEVTHQNSHNSESCANAASELTSQSGHLNQLIQQFQLK</sequence>
<evidence type="ECO:0000256" key="2">
    <source>
        <dbReference type="ARBA" id="ARBA00022500"/>
    </source>
</evidence>
<keyword evidence="10" id="KW-1185">Reference proteome</keyword>
<dbReference type="PROSITE" id="PS50111">
    <property type="entry name" value="CHEMOTAXIS_TRANSDUC_2"/>
    <property type="match status" value="1"/>
</dbReference>
<dbReference type="AlphaFoldDB" id="A0A1M5VTB6"/>
<evidence type="ECO:0000313" key="9">
    <source>
        <dbReference type="EMBL" id="SHH78496.1"/>
    </source>
</evidence>
<feature type="domain" description="HAMP" evidence="8">
    <location>
        <begin position="380"/>
        <end position="432"/>
    </location>
</feature>
<dbReference type="CDD" id="cd11386">
    <property type="entry name" value="MCP_signal"/>
    <property type="match status" value="1"/>
</dbReference>
<dbReference type="OrthoDB" id="2489132at2"/>
<protein>
    <submittedName>
        <fullName evidence="9">Methyl-accepting chemotaxis protein IV</fullName>
    </submittedName>
</protein>
<evidence type="ECO:0000256" key="6">
    <source>
        <dbReference type="SAM" id="Phobius"/>
    </source>
</evidence>
<feature type="transmembrane region" description="Helical" evidence="6">
    <location>
        <begin position="12"/>
        <end position="33"/>
    </location>
</feature>
<keyword evidence="6" id="KW-0472">Membrane</keyword>
<dbReference type="Gene3D" id="3.30.450.20">
    <property type="entry name" value="PAS domain"/>
    <property type="match status" value="1"/>
</dbReference>
<dbReference type="Pfam" id="PF00015">
    <property type="entry name" value="MCPsignal"/>
    <property type="match status" value="1"/>
</dbReference>
<dbReference type="CDD" id="cd06225">
    <property type="entry name" value="HAMP"/>
    <property type="match status" value="1"/>
</dbReference>
<dbReference type="InterPro" id="IPR003660">
    <property type="entry name" value="HAMP_dom"/>
</dbReference>
<evidence type="ECO:0000256" key="4">
    <source>
        <dbReference type="ARBA" id="ARBA00029447"/>
    </source>
</evidence>
<feature type="transmembrane region" description="Helical" evidence="6">
    <location>
        <begin position="359"/>
        <end position="379"/>
    </location>
</feature>